<dbReference type="Proteomes" id="UP001283361">
    <property type="component" value="Unassembled WGS sequence"/>
</dbReference>
<evidence type="ECO:0000313" key="3">
    <source>
        <dbReference type="Proteomes" id="UP001283361"/>
    </source>
</evidence>
<name>A0AAE1A5K5_9GAST</name>
<dbReference type="EMBL" id="JAWDGP010002675">
    <property type="protein sequence ID" value="KAK3780881.1"/>
    <property type="molecule type" value="Genomic_DNA"/>
</dbReference>
<evidence type="ECO:0000313" key="2">
    <source>
        <dbReference type="EMBL" id="KAK3780881.1"/>
    </source>
</evidence>
<comment type="caution">
    <text evidence="2">The sequence shown here is derived from an EMBL/GenBank/DDBJ whole genome shotgun (WGS) entry which is preliminary data.</text>
</comment>
<evidence type="ECO:0000259" key="1">
    <source>
        <dbReference type="Pfam" id="PF13843"/>
    </source>
</evidence>
<feature type="domain" description="PiggyBac transposable element-derived protein" evidence="1">
    <location>
        <begin position="51"/>
        <end position="104"/>
    </location>
</feature>
<sequence length="105" mass="11956">MGALHPSGVTSADGLCRLRAGTGILASAKIFSMWQMKPIDWELCKQLEKMFFYNKVNLSIDEMIVGYQGRWKQKQCNASKPQKDHIQCFGLIDIETGYVLHILTY</sequence>
<reference evidence="2" key="1">
    <citation type="journal article" date="2023" name="G3 (Bethesda)">
        <title>A reference genome for the long-term kleptoplast-retaining sea slug Elysia crispata morphotype clarki.</title>
        <authorList>
            <person name="Eastman K.E."/>
            <person name="Pendleton A.L."/>
            <person name="Shaikh M.A."/>
            <person name="Suttiyut T."/>
            <person name="Ogas R."/>
            <person name="Tomko P."/>
            <person name="Gavelis G."/>
            <person name="Widhalm J.R."/>
            <person name="Wisecaver J.H."/>
        </authorList>
    </citation>
    <scope>NUCLEOTIDE SEQUENCE</scope>
    <source>
        <strain evidence="2">ECLA1</strain>
    </source>
</reference>
<gene>
    <name evidence="2" type="ORF">RRG08_052039</name>
</gene>
<protein>
    <recommendedName>
        <fullName evidence="1">PiggyBac transposable element-derived protein domain-containing protein</fullName>
    </recommendedName>
</protein>
<dbReference type="InterPro" id="IPR029526">
    <property type="entry name" value="PGBD"/>
</dbReference>
<dbReference type="Pfam" id="PF13843">
    <property type="entry name" value="DDE_Tnp_1_7"/>
    <property type="match status" value="1"/>
</dbReference>
<keyword evidence="3" id="KW-1185">Reference proteome</keyword>
<accession>A0AAE1A5K5</accession>
<proteinExistence type="predicted"/>
<dbReference type="AlphaFoldDB" id="A0AAE1A5K5"/>
<organism evidence="2 3">
    <name type="scientific">Elysia crispata</name>
    <name type="common">lettuce slug</name>
    <dbReference type="NCBI Taxonomy" id="231223"/>
    <lineage>
        <taxon>Eukaryota</taxon>
        <taxon>Metazoa</taxon>
        <taxon>Spiralia</taxon>
        <taxon>Lophotrochozoa</taxon>
        <taxon>Mollusca</taxon>
        <taxon>Gastropoda</taxon>
        <taxon>Heterobranchia</taxon>
        <taxon>Euthyneura</taxon>
        <taxon>Panpulmonata</taxon>
        <taxon>Sacoglossa</taxon>
        <taxon>Placobranchoidea</taxon>
        <taxon>Plakobranchidae</taxon>
        <taxon>Elysia</taxon>
    </lineage>
</organism>